<proteinExistence type="predicted"/>
<dbReference type="EMBL" id="JXDG01000042">
    <property type="protein sequence ID" value="KIH82972.1"/>
    <property type="molecule type" value="Genomic_DNA"/>
</dbReference>
<evidence type="ECO:0000259" key="1">
    <source>
        <dbReference type="PROSITE" id="PS51819"/>
    </source>
</evidence>
<dbReference type="PATRIC" id="fig|226910.6.peg.3417"/>
<dbReference type="SUPFAM" id="SSF54593">
    <property type="entry name" value="Glyoxalase/Bleomycin resistance protein/Dihydroxybiphenyl dioxygenase"/>
    <property type="match status" value="1"/>
</dbReference>
<keyword evidence="3" id="KW-1185">Reference proteome</keyword>
<accession>A0A0C2IDA1</accession>
<name>A0A0C2IDA1_9PSED</name>
<evidence type="ECO:0000313" key="2">
    <source>
        <dbReference type="EMBL" id="KIH82972.1"/>
    </source>
</evidence>
<dbReference type="Proteomes" id="UP000031535">
    <property type="component" value="Unassembled WGS sequence"/>
</dbReference>
<protein>
    <submittedName>
        <fullName evidence="2">NADH dehydrogenase</fullName>
    </submittedName>
</protein>
<comment type="caution">
    <text evidence="2">The sequence shown here is derived from an EMBL/GenBank/DDBJ whole genome shotgun (WGS) entry which is preliminary data.</text>
</comment>
<dbReference type="PROSITE" id="PS51819">
    <property type="entry name" value="VOC"/>
    <property type="match status" value="1"/>
</dbReference>
<feature type="domain" description="VOC" evidence="1">
    <location>
        <begin position="1"/>
        <end position="82"/>
    </location>
</feature>
<organism evidence="2 3">
    <name type="scientific">Pseudomonas batumici</name>
    <dbReference type="NCBI Taxonomy" id="226910"/>
    <lineage>
        <taxon>Bacteria</taxon>
        <taxon>Pseudomonadati</taxon>
        <taxon>Pseudomonadota</taxon>
        <taxon>Gammaproteobacteria</taxon>
        <taxon>Pseudomonadales</taxon>
        <taxon>Pseudomonadaceae</taxon>
        <taxon>Pseudomonas</taxon>
    </lineage>
</organism>
<gene>
    <name evidence="2" type="ORF">UCMB321_3427</name>
</gene>
<reference evidence="2 3" key="1">
    <citation type="submission" date="2015-01" db="EMBL/GenBank/DDBJ databases">
        <title>Complete genome of Pseudomonas batumici UCM B-321 producer of the batumin antibiotic with strong antistaphilococcal and potential anticancer activity.</title>
        <authorList>
            <person name="Klochko V.V."/>
            <person name="Zelena L.B."/>
            <person name="Elena K.A."/>
            <person name="Reva O.N."/>
        </authorList>
    </citation>
    <scope>NUCLEOTIDE SEQUENCE [LARGE SCALE GENOMIC DNA]</scope>
    <source>
        <strain evidence="2 3">UCM B-321</strain>
    </source>
</reference>
<dbReference type="Gene3D" id="3.10.180.10">
    <property type="entry name" value="2,3-Dihydroxybiphenyl 1,2-Dioxygenase, domain 1"/>
    <property type="match status" value="1"/>
</dbReference>
<sequence length="149" mass="17097">MRLDRGEIPTDHHTLAIAQGFTATYSHSAYELVDADAVGMGQRVLREQGWQHAWGIGRHILGSQIFDYWQDPWGDKHEHYCDGDIFTSTQPTGIHAVSREAMAQWGQRMPKSFTQPKLTLVNLRALIRNLRHSPDLTLRKLMTLFRLFG</sequence>
<dbReference type="STRING" id="226910.UCMB321_3427"/>
<dbReference type="InterPro" id="IPR037523">
    <property type="entry name" value="VOC_core"/>
</dbReference>
<dbReference type="InterPro" id="IPR029068">
    <property type="entry name" value="Glyas_Bleomycin-R_OHBP_Dase"/>
</dbReference>
<dbReference type="AlphaFoldDB" id="A0A0C2IDA1"/>
<evidence type="ECO:0000313" key="3">
    <source>
        <dbReference type="Proteomes" id="UP000031535"/>
    </source>
</evidence>